<gene>
    <name evidence="3" type="ORF">HZU40_10755</name>
</gene>
<protein>
    <submittedName>
        <fullName evidence="3">Acyl dehydratase</fullName>
    </submittedName>
</protein>
<dbReference type="InterPro" id="IPR002539">
    <property type="entry name" value="MaoC-like_dom"/>
</dbReference>
<evidence type="ECO:0000313" key="3">
    <source>
        <dbReference type="EMBL" id="QNJ94685.1"/>
    </source>
</evidence>
<dbReference type="Pfam" id="PF01575">
    <property type="entry name" value="MaoC_dehydratas"/>
    <property type="match status" value="1"/>
</dbReference>
<organism evidence="3 4">
    <name type="scientific">Mycolicibacterium fluoranthenivorans</name>
    <dbReference type="NCBI Taxonomy" id="258505"/>
    <lineage>
        <taxon>Bacteria</taxon>
        <taxon>Bacillati</taxon>
        <taxon>Actinomycetota</taxon>
        <taxon>Actinomycetes</taxon>
        <taxon>Mycobacteriales</taxon>
        <taxon>Mycobacteriaceae</taxon>
        <taxon>Mycolicibacterium</taxon>
    </lineage>
</organism>
<dbReference type="EMBL" id="CP059894">
    <property type="protein sequence ID" value="QNJ94685.1"/>
    <property type="molecule type" value="Genomic_DNA"/>
</dbReference>
<dbReference type="Gene3D" id="3.10.129.10">
    <property type="entry name" value="Hotdog Thioesterase"/>
    <property type="match status" value="1"/>
</dbReference>
<sequence length="164" mass="17618">MTNADHTAGGGRDLAFLIGEAPWYAEDLNIGDWMDLGTVQIELAEVLAFAGRFDPLPIHLDEANTTFGGVIASGVHTMALFSSLASRIFLPRLAIVAGKGIDRLRMPVPVRPGSTLAGAVEITDIVMHSRRADVSYRATFVDTSDRVVLSFVAITVVSRRIPAL</sequence>
<dbReference type="AlphaFoldDB" id="A0A7G8PK19"/>
<dbReference type="Proteomes" id="UP000515498">
    <property type="component" value="Chromosome"/>
</dbReference>
<dbReference type="KEGG" id="mflu:HZU40_10755"/>
<dbReference type="RefSeq" id="WP_187098365.1">
    <property type="nucleotide sequence ID" value="NZ_CP059894.1"/>
</dbReference>
<dbReference type="InterPro" id="IPR029069">
    <property type="entry name" value="HotDog_dom_sf"/>
</dbReference>
<proteinExistence type="inferred from homology"/>
<dbReference type="SUPFAM" id="SSF54637">
    <property type="entry name" value="Thioesterase/thiol ester dehydrase-isomerase"/>
    <property type="match status" value="1"/>
</dbReference>
<feature type="domain" description="MaoC-like" evidence="2">
    <location>
        <begin position="39"/>
        <end position="133"/>
    </location>
</feature>
<comment type="similarity">
    <text evidence="1">Belongs to the enoyl-CoA hydratase/isomerase family.</text>
</comment>
<name>A0A7G8PK19_9MYCO</name>
<evidence type="ECO:0000259" key="2">
    <source>
        <dbReference type="Pfam" id="PF01575"/>
    </source>
</evidence>
<evidence type="ECO:0000256" key="1">
    <source>
        <dbReference type="ARBA" id="ARBA00005254"/>
    </source>
</evidence>
<accession>A0A7G8PK19</accession>
<evidence type="ECO:0000313" key="4">
    <source>
        <dbReference type="Proteomes" id="UP000515498"/>
    </source>
</evidence>
<reference evidence="3 4" key="1">
    <citation type="submission" date="2020-07" db="EMBL/GenBank/DDBJ databases">
        <title>Draft genome sequence of four isobutane-metabolizing strains capable of cometabolically degrading diverse ether contaminants.</title>
        <authorList>
            <person name="Chen W."/>
            <person name="Faulkner N."/>
            <person name="Smith C."/>
            <person name="Hyman M."/>
        </authorList>
    </citation>
    <scope>NUCLEOTIDE SEQUENCE [LARGE SCALE GENOMIC DNA]</scope>
    <source>
        <strain evidence="3 4">2A</strain>
    </source>
</reference>